<protein>
    <submittedName>
        <fullName evidence="1">Uncharacterized protein</fullName>
    </submittedName>
</protein>
<sequence>MSTKLVLSDDGKKVRRLQPFTEADVDELQSRIVVAENLPEDHCYQNLMKIFVVVGSIKTIRTSKFELGWYDNYHWMVCQLPLAYHQNGFYH</sequence>
<dbReference type="AlphaFoldDB" id="A0AAP0BCT6"/>
<comment type="caution">
    <text evidence="1">The sequence shown here is derived from an EMBL/GenBank/DDBJ whole genome shotgun (WGS) entry which is preliminary data.</text>
</comment>
<accession>A0AAP0BCT6</accession>
<dbReference type="EMBL" id="JBBWWQ010000011">
    <property type="protein sequence ID" value="KAK8935502.1"/>
    <property type="molecule type" value="Genomic_DNA"/>
</dbReference>
<evidence type="ECO:0000313" key="2">
    <source>
        <dbReference type="Proteomes" id="UP001418222"/>
    </source>
</evidence>
<organism evidence="1 2">
    <name type="scientific">Platanthera zijinensis</name>
    <dbReference type="NCBI Taxonomy" id="2320716"/>
    <lineage>
        <taxon>Eukaryota</taxon>
        <taxon>Viridiplantae</taxon>
        <taxon>Streptophyta</taxon>
        <taxon>Embryophyta</taxon>
        <taxon>Tracheophyta</taxon>
        <taxon>Spermatophyta</taxon>
        <taxon>Magnoliopsida</taxon>
        <taxon>Liliopsida</taxon>
        <taxon>Asparagales</taxon>
        <taxon>Orchidaceae</taxon>
        <taxon>Orchidoideae</taxon>
        <taxon>Orchideae</taxon>
        <taxon>Orchidinae</taxon>
        <taxon>Platanthera</taxon>
    </lineage>
</organism>
<keyword evidence="2" id="KW-1185">Reference proteome</keyword>
<gene>
    <name evidence="1" type="ORF">KSP39_PZI013689</name>
</gene>
<dbReference type="Proteomes" id="UP001418222">
    <property type="component" value="Unassembled WGS sequence"/>
</dbReference>
<proteinExistence type="predicted"/>
<evidence type="ECO:0000313" key="1">
    <source>
        <dbReference type="EMBL" id="KAK8935502.1"/>
    </source>
</evidence>
<name>A0AAP0BCT6_9ASPA</name>
<reference evidence="1 2" key="1">
    <citation type="journal article" date="2022" name="Nat. Plants">
        <title>Genomes of leafy and leafless Platanthera orchids illuminate the evolution of mycoheterotrophy.</title>
        <authorList>
            <person name="Li M.H."/>
            <person name="Liu K.W."/>
            <person name="Li Z."/>
            <person name="Lu H.C."/>
            <person name="Ye Q.L."/>
            <person name="Zhang D."/>
            <person name="Wang J.Y."/>
            <person name="Li Y.F."/>
            <person name="Zhong Z.M."/>
            <person name="Liu X."/>
            <person name="Yu X."/>
            <person name="Liu D.K."/>
            <person name="Tu X.D."/>
            <person name="Liu B."/>
            <person name="Hao Y."/>
            <person name="Liao X.Y."/>
            <person name="Jiang Y.T."/>
            <person name="Sun W.H."/>
            <person name="Chen J."/>
            <person name="Chen Y.Q."/>
            <person name="Ai Y."/>
            <person name="Zhai J.W."/>
            <person name="Wu S.S."/>
            <person name="Zhou Z."/>
            <person name="Hsiao Y.Y."/>
            <person name="Wu W.L."/>
            <person name="Chen Y.Y."/>
            <person name="Lin Y.F."/>
            <person name="Hsu J.L."/>
            <person name="Li C.Y."/>
            <person name="Wang Z.W."/>
            <person name="Zhao X."/>
            <person name="Zhong W.Y."/>
            <person name="Ma X.K."/>
            <person name="Ma L."/>
            <person name="Huang J."/>
            <person name="Chen G.Z."/>
            <person name="Huang M.Z."/>
            <person name="Huang L."/>
            <person name="Peng D.H."/>
            <person name="Luo Y.B."/>
            <person name="Zou S.Q."/>
            <person name="Chen S.P."/>
            <person name="Lan S."/>
            <person name="Tsai W.C."/>
            <person name="Van de Peer Y."/>
            <person name="Liu Z.J."/>
        </authorList>
    </citation>
    <scope>NUCLEOTIDE SEQUENCE [LARGE SCALE GENOMIC DNA]</scope>
    <source>
        <strain evidence="1">Lor287</strain>
    </source>
</reference>